<comment type="subcellular location">
    <subcellularLocation>
        <location evidence="1">Membrane</location>
        <topology evidence="1">Multi-pass membrane protein</topology>
    </subcellularLocation>
</comment>
<accession>A0AAX4PI74</accession>
<dbReference type="GO" id="GO:0016020">
    <property type="term" value="C:membrane"/>
    <property type="evidence" value="ECO:0007669"/>
    <property type="project" value="UniProtKB-SubCell"/>
</dbReference>
<feature type="transmembrane region" description="Helical" evidence="6">
    <location>
        <begin position="320"/>
        <end position="341"/>
    </location>
</feature>
<dbReference type="GO" id="GO:0032216">
    <property type="term" value="F:glucosaminyl-phosphatidylinositol O-acyltransferase activity"/>
    <property type="evidence" value="ECO:0007669"/>
    <property type="project" value="TreeGrafter"/>
</dbReference>
<feature type="compositionally biased region" description="Basic and acidic residues" evidence="5">
    <location>
        <begin position="107"/>
        <end position="118"/>
    </location>
</feature>
<dbReference type="Proteomes" id="UP001472866">
    <property type="component" value="Chromosome 14"/>
</dbReference>
<feature type="transmembrane region" description="Helical" evidence="6">
    <location>
        <begin position="61"/>
        <end position="79"/>
    </location>
</feature>
<organism evidence="7 8">
    <name type="scientific">Chloropicon roscoffensis</name>
    <dbReference type="NCBI Taxonomy" id="1461544"/>
    <lineage>
        <taxon>Eukaryota</taxon>
        <taxon>Viridiplantae</taxon>
        <taxon>Chlorophyta</taxon>
        <taxon>Chloropicophyceae</taxon>
        <taxon>Chloropicales</taxon>
        <taxon>Chloropicaceae</taxon>
        <taxon>Chloropicon</taxon>
    </lineage>
</organism>
<keyword evidence="8" id="KW-1185">Reference proteome</keyword>
<dbReference type="EMBL" id="CP151514">
    <property type="protein sequence ID" value="WZN66025.1"/>
    <property type="molecule type" value="Genomic_DNA"/>
</dbReference>
<keyword evidence="4 6" id="KW-0472">Membrane</keyword>
<dbReference type="PIRSF" id="PIRSF017321">
    <property type="entry name" value="GWT1"/>
    <property type="match status" value="1"/>
</dbReference>
<evidence type="ECO:0000313" key="7">
    <source>
        <dbReference type="EMBL" id="WZN66025.1"/>
    </source>
</evidence>
<sequence length="506" mass="54612">MFWTEAAGARALKERFVSDLEGTTMSEVATLTLVVSSGALLRRSLASAFSRPPRWNHPESYLALAVDFVFIVLPAILVLTVLSDYAAQVCVALLVASSAFSVRSRQIQERQREREGQRGRAGRNGGTPGSHSAMNSTTDGAPYLWDLLTEYRAILCLYTFISILAVDFKVFPRRFAKAEHYGTGVMDVGVGSFVVQDALFLARYGGGQQRGGGAAATRKALATSAQLAAVGLARIAAVRAIDYHEHVGEYGTHWNFFLTLAVVKAAAVAVPPAACGLVGLVVLCSYQAALSLLGLAAYVNSPDRDPTSLLSLNKEGVVSLVGYLGLHCVARFFALSSKMHLLLDRGRSPSKHPAATPYSHFYNSASFALVCWALAFVLDRSVERVSRRSVNAAYIFWTLATNLTWVCQLHVCRLLFEQRERIHLFHAVSKFAFLAFIFANVLTGLVNSLYNTLEVGSAAAICVLIAYMAVVCASSSALDKRGGGGKLGKILFGGSQKIEHTAESEL</sequence>
<evidence type="ECO:0000256" key="4">
    <source>
        <dbReference type="ARBA" id="ARBA00023136"/>
    </source>
</evidence>
<dbReference type="GO" id="GO:0072659">
    <property type="term" value="P:protein localization to plasma membrane"/>
    <property type="evidence" value="ECO:0007669"/>
    <property type="project" value="TreeGrafter"/>
</dbReference>
<protein>
    <submittedName>
        <fullName evidence="7">GPI-anchored wall transfer protein</fullName>
    </submittedName>
</protein>
<name>A0AAX4PI74_9CHLO</name>
<feature type="transmembrane region" description="Helical" evidence="6">
    <location>
        <begin position="456"/>
        <end position="478"/>
    </location>
</feature>
<feature type="transmembrane region" description="Helical" evidence="6">
    <location>
        <begin position="85"/>
        <end position="102"/>
    </location>
</feature>
<evidence type="ECO:0000256" key="5">
    <source>
        <dbReference type="SAM" id="MobiDB-lite"/>
    </source>
</evidence>
<gene>
    <name evidence="7" type="ORF">HKI87_14g75880</name>
</gene>
<evidence type="ECO:0000256" key="1">
    <source>
        <dbReference type="ARBA" id="ARBA00004141"/>
    </source>
</evidence>
<feature type="transmembrane region" description="Helical" evidence="6">
    <location>
        <begin position="428"/>
        <end position="450"/>
    </location>
</feature>
<keyword evidence="3 6" id="KW-1133">Transmembrane helix</keyword>
<dbReference type="Pfam" id="PF06423">
    <property type="entry name" value="GWT1"/>
    <property type="match status" value="1"/>
</dbReference>
<evidence type="ECO:0000256" key="2">
    <source>
        <dbReference type="ARBA" id="ARBA00022692"/>
    </source>
</evidence>
<feature type="transmembrane region" description="Helical" evidence="6">
    <location>
        <begin position="277"/>
        <end position="300"/>
    </location>
</feature>
<keyword evidence="2 6" id="KW-0812">Transmembrane</keyword>
<dbReference type="PANTHER" id="PTHR20661">
    <property type="entry name" value="PHOSPHATIDYLINOSITOL-GLYCAN BIOSYNTHESIS CLASS W PROTEIN"/>
    <property type="match status" value="1"/>
</dbReference>
<feature type="transmembrane region" description="Helical" evidence="6">
    <location>
        <begin position="361"/>
        <end position="378"/>
    </location>
</feature>
<dbReference type="GO" id="GO:0005783">
    <property type="term" value="C:endoplasmic reticulum"/>
    <property type="evidence" value="ECO:0007669"/>
    <property type="project" value="TreeGrafter"/>
</dbReference>
<dbReference type="AlphaFoldDB" id="A0AAX4PI74"/>
<dbReference type="PANTHER" id="PTHR20661:SF0">
    <property type="entry name" value="PHOSPHATIDYLINOSITOL-GLYCAN BIOSYNTHESIS CLASS W PROTEIN"/>
    <property type="match status" value="1"/>
</dbReference>
<feature type="region of interest" description="Disordered" evidence="5">
    <location>
        <begin position="107"/>
        <end position="135"/>
    </location>
</feature>
<evidence type="ECO:0000256" key="6">
    <source>
        <dbReference type="SAM" id="Phobius"/>
    </source>
</evidence>
<dbReference type="InterPro" id="IPR009447">
    <property type="entry name" value="PIGW/GWT1"/>
</dbReference>
<reference evidence="7 8" key="1">
    <citation type="submission" date="2024-03" db="EMBL/GenBank/DDBJ databases">
        <title>Complete genome sequence of the green alga Chloropicon roscoffensis RCC1871.</title>
        <authorList>
            <person name="Lemieux C."/>
            <person name="Pombert J.-F."/>
            <person name="Otis C."/>
            <person name="Turmel M."/>
        </authorList>
    </citation>
    <scope>NUCLEOTIDE SEQUENCE [LARGE SCALE GENOMIC DNA]</scope>
    <source>
        <strain evidence="7 8">RCC1871</strain>
    </source>
</reference>
<dbReference type="GO" id="GO:0006506">
    <property type="term" value="P:GPI anchor biosynthetic process"/>
    <property type="evidence" value="ECO:0007669"/>
    <property type="project" value="InterPro"/>
</dbReference>
<evidence type="ECO:0000313" key="8">
    <source>
        <dbReference type="Proteomes" id="UP001472866"/>
    </source>
</evidence>
<proteinExistence type="predicted"/>
<evidence type="ECO:0000256" key="3">
    <source>
        <dbReference type="ARBA" id="ARBA00022989"/>
    </source>
</evidence>
<feature type="transmembrane region" description="Helical" evidence="6">
    <location>
        <begin position="394"/>
        <end position="416"/>
    </location>
</feature>